<keyword evidence="4" id="KW-0479">Metal-binding</keyword>
<keyword evidence="8" id="KW-0464">Manganese</keyword>
<comment type="caution">
    <text evidence="12">The sequence shown here is derived from an EMBL/GenBank/DDBJ whole genome shotgun (WGS) entry which is preliminary data.</text>
</comment>
<dbReference type="Proteomes" id="UP000231203">
    <property type="component" value="Unassembled WGS sequence"/>
</dbReference>
<accession>A0A2G6MRL7</accession>
<dbReference type="InterPro" id="IPR013035">
    <property type="entry name" value="PEP_carboxykinase_C"/>
</dbReference>
<dbReference type="Pfam" id="PF00821">
    <property type="entry name" value="PEPCK_GTP"/>
    <property type="match status" value="1"/>
</dbReference>
<dbReference type="GO" id="GO:0006107">
    <property type="term" value="P:oxaloacetate metabolic process"/>
    <property type="evidence" value="ECO:0007669"/>
    <property type="project" value="TreeGrafter"/>
</dbReference>
<dbReference type="PIRSF" id="PIRSF001348">
    <property type="entry name" value="PEP_carboxykinase_GTP"/>
    <property type="match status" value="1"/>
</dbReference>
<dbReference type="NCBIfam" id="NF003253">
    <property type="entry name" value="PRK04210.1"/>
    <property type="match status" value="1"/>
</dbReference>
<dbReference type="Gene3D" id="3.90.228.20">
    <property type="match status" value="1"/>
</dbReference>
<gene>
    <name evidence="12" type="ORF">CSA25_04435</name>
</gene>
<dbReference type="GO" id="GO:0005829">
    <property type="term" value="C:cytosol"/>
    <property type="evidence" value="ECO:0007669"/>
    <property type="project" value="TreeGrafter"/>
</dbReference>
<keyword evidence="12" id="KW-0808">Transferase</keyword>
<evidence type="ECO:0000256" key="3">
    <source>
        <dbReference type="ARBA" id="ARBA00012306"/>
    </source>
</evidence>
<dbReference type="AlphaFoldDB" id="A0A2G6MRL7"/>
<evidence type="ECO:0000256" key="5">
    <source>
        <dbReference type="ARBA" id="ARBA00022741"/>
    </source>
</evidence>
<dbReference type="GO" id="GO:0030145">
    <property type="term" value="F:manganese ion binding"/>
    <property type="evidence" value="ECO:0007669"/>
    <property type="project" value="TreeGrafter"/>
</dbReference>
<dbReference type="GO" id="GO:0019543">
    <property type="term" value="P:propionate catabolic process"/>
    <property type="evidence" value="ECO:0007669"/>
    <property type="project" value="TreeGrafter"/>
</dbReference>
<dbReference type="SUPFAM" id="SSF53795">
    <property type="entry name" value="PEP carboxykinase-like"/>
    <property type="match status" value="1"/>
</dbReference>
<comment type="similarity">
    <text evidence="2">Belongs to the phosphoenolpyruvate carboxykinase [GTP] family.</text>
</comment>
<dbReference type="Gene3D" id="3.40.449.10">
    <property type="entry name" value="Phosphoenolpyruvate Carboxykinase, domain 1"/>
    <property type="match status" value="1"/>
</dbReference>
<dbReference type="PANTHER" id="PTHR11561:SF0">
    <property type="entry name" value="PHOSPHOENOLPYRUVATE CARBOXYKINASE [GTP]-RELATED"/>
    <property type="match status" value="1"/>
</dbReference>
<name>A0A2G6MRL7_9BACT</name>
<keyword evidence="12" id="KW-0670">Pyruvate</keyword>
<comment type="cofactor">
    <cofactor evidence="1">
        <name>Mn(2+)</name>
        <dbReference type="ChEBI" id="CHEBI:29035"/>
    </cofactor>
</comment>
<dbReference type="GO" id="GO:0004613">
    <property type="term" value="F:phosphoenolpyruvate carboxykinase (GTP) activity"/>
    <property type="evidence" value="ECO:0007669"/>
    <property type="project" value="UniProtKB-EC"/>
</dbReference>
<dbReference type="EMBL" id="PDTI01000037">
    <property type="protein sequence ID" value="PIE62600.1"/>
    <property type="molecule type" value="Genomic_DNA"/>
</dbReference>
<evidence type="ECO:0000256" key="1">
    <source>
        <dbReference type="ARBA" id="ARBA00001936"/>
    </source>
</evidence>
<dbReference type="GO" id="GO:0071333">
    <property type="term" value="P:cellular response to glucose stimulus"/>
    <property type="evidence" value="ECO:0007669"/>
    <property type="project" value="TreeGrafter"/>
</dbReference>
<dbReference type="GO" id="GO:0033993">
    <property type="term" value="P:response to lipid"/>
    <property type="evidence" value="ECO:0007669"/>
    <property type="project" value="TreeGrafter"/>
</dbReference>
<dbReference type="SUPFAM" id="SSF68923">
    <property type="entry name" value="PEP carboxykinase N-terminal domain"/>
    <property type="match status" value="1"/>
</dbReference>
<dbReference type="InterPro" id="IPR008210">
    <property type="entry name" value="PEP_carboxykinase_N"/>
</dbReference>
<evidence type="ECO:0000256" key="9">
    <source>
        <dbReference type="ARBA" id="ARBA00023239"/>
    </source>
</evidence>
<proteinExistence type="inferred from homology"/>
<feature type="domain" description="Phosphoenolpyruvate carboxykinase GTP-utilising N-terminal" evidence="11">
    <location>
        <begin position="44"/>
        <end position="250"/>
    </location>
</feature>
<evidence type="ECO:0000259" key="10">
    <source>
        <dbReference type="Pfam" id="PF00821"/>
    </source>
</evidence>
<sequence length="647" mass="72065">MDPLHTLGEISTADQALNLFALKLDRTQSAKIARITHPAVLIRIANAIALCRPSNVFINTGSKEDKAAIRQIAIEKGEEQALAMTGHTVHFDLAEEQGRIVDRTYYIAEPGQLVSSLANRMTPEKAAKEIEEHMSGIMENLTMIVGFYMRGPVGSPASNPALELTSSAYISHSADLLYRNAFNDFDHEVEQKGYFFTNVHSEGLNRTQDLPHARVFMDRKFQTTYAWKCTYAGNTLLLKKGNHRFAVDKAVYRDRGRQLSEHMFITGIKGPGGRTTWCAGAAPSGCGKTTTAMAGNLFIGDDLAQMWIAEDGTIRTINPENGIFGIVEGVNVEGDPLLMKVLRQPGHEVIWSNVLVDEHRNPHWVGNMEPVPEKGINFQGEWHQGKTNGKAVPIPMSHPNSRCTLLSKSLDNYSPEADNPKGVVTRIFTYSGRDADTMPPVWVAKTPDAGVVIGACIVSATTATEVGVTGIRRAPWANAPFIPGSLGDYMDAQFKFFNNPNIKEQFKPVMAGLNYFLTHRARGGDSDKLLGEKQDVKVWLAWLERYAHNEVGYLSTPIGNLPCYNDLAELFGQIIDKDYPRSLYDMQFALYTTKIIQRIELQETSYIEEEHLPEKLFKILEAQRSALLDLKENVGDVIMPEYFENLI</sequence>
<dbReference type="GO" id="GO:0042594">
    <property type="term" value="P:response to starvation"/>
    <property type="evidence" value="ECO:0007669"/>
    <property type="project" value="TreeGrafter"/>
</dbReference>
<feature type="domain" description="Phosphoenolpyruvate carboxykinase C-terminal P-loop" evidence="10">
    <location>
        <begin position="259"/>
        <end position="624"/>
    </location>
</feature>
<keyword evidence="12" id="KW-0418">Kinase</keyword>
<keyword evidence="5" id="KW-0547">Nucleotide-binding</keyword>
<evidence type="ECO:0000313" key="13">
    <source>
        <dbReference type="Proteomes" id="UP000231203"/>
    </source>
</evidence>
<protein>
    <recommendedName>
        <fullName evidence="3">phosphoenolpyruvate carboxykinase (GTP)</fullName>
        <ecNumber evidence="3">4.1.1.32</ecNumber>
    </recommendedName>
</protein>
<evidence type="ECO:0000256" key="8">
    <source>
        <dbReference type="ARBA" id="ARBA00023211"/>
    </source>
</evidence>
<dbReference type="GO" id="GO:0005525">
    <property type="term" value="F:GTP binding"/>
    <property type="evidence" value="ECO:0007669"/>
    <property type="project" value="UniProtKB-KW"/>
</dbReference>
<keyword evidence="9" id="KW-0456">Lyase</keyword>
<evidence type="ECO:0000256" key="4">
    <source>
        <dbReference type="ARBA" id="ARBA00022723"/>
    </source>
</evidence>
<dbReference type="EC" id="4.1.1.32" evidence="3"/>
<dbReference type="GO" id="GO:0006094">
    <property type="term" value="P:gluconeogenesis"/>
    <property type="evidence" value="ECO:0007669"/>
    <property type="project" value="InterPro"/>
</dbReference>
<dbReference type="Pfam" id="PF17297">
    <property type="entry name" value="PEPCK_N"/>
    <property type="match status" value="1"/>
</dbReference>
<keyword evidence="6" id="KW-0210">Decarboxylase</keyword>
<organism evidence="12 13">
    <name type="scientific">Desulfobacter postgatei</name>
    <dbReference type="NCBI Taxonomy" id="2293"/>
    <lineage>
        <taxon>Bacteria</taxon>
        <taxon>Pseudomonadati</taxon>
        <taxon>Thermodesulfobacteriota</taxon>
        <taxon>Desulfobacteria</taxon>
        <taxon>Desulfobacterales</taxon>
        <taxon>Desulfobacteraceae</taxon>
        <taxon>Desulfobacter</taxon>
    </lineage>
</organism>
<dbReference type="GO" id="GO:0046327">
    <property type="term" value="P:glycerol biosynthetic process from pyruvate"/>
    <property type="evidence" value="ECO:0007669"/>
    <property type="project" value="TreeGrafter"/>
</dbReference>
<dbReference type="InterPro" id="IPR035078">
    <property type="entry name" value="PEP_carboxykinase_GTP_N"/>
</dbReference>
<evidence type="ECO:0000256" key="2">
    <source>
        <dbReference type="ARBA" id="ARBA00005796"/>
    </source>
</evidence>
<evidence type="ECO:0000256" key="7">
    <source>
        <dbReference type="ARBA" id="ARBA00023134"/>
    </source>
</evidence>
<evidence type="ECO:0000259" key="11">
    <source>
        <dbReference type="Pfam" id="PF17297"/>
    </source>
</evidence>
<reference evidence="12 13" key="1">
    <citation type="submission" date="2017-10" db="EMBL/GenBank/DDBJ databases">
        <title>Novel microbial diversity and functional potential in the marine mammal oral microbiome.</title>
        <authorList>
            <person name="Dudek N.K."/>
            <person name="Sun C.L."/>
            <person name="Burstein D."/>
            <person name="Kantor R.S."/>
            <person name="Aliaga Goltsman D.S."/>
            <person name="Bik E.M."/>
            <person name="Thomas B.C."/>
            <person name="Banfield J.F."/>
            <person name="Relman D.A."/>
        </authorList>
    </citation>
    <scope>NUCLEOTIDE SEQUENCE [LARGE SCALE GENOMIC DNA]</scope>
    <source>
        <strain evidence="12">DOLJORAL78_47_202</strain>
    </source>
</reference>
<dbReference type="Gene3D" id="2.170.8.10">
    <property type="entry name" value="Phosphoenolpyruvate Carboxykinase, domain 2"/>
    <property type="match status" value="1"/>
</dbReference>
<dbReference type="GO" id="GO:0016301">
    <property type="term" value="F:kinase activity"/>
    <property type="evidence" value="ECO:0007669"/>
    <property type="project" value="UniProtKB-KW"/>
</dbReference>
<evidence type="ECO:0000256" key="6">
    <source>
        <dbReference type="ARBA" id="ARBA00022793"/>
    </source>
</evidence>
<keyword evidence="7" id="KW-0342">GTP-binding</keyword>
<dbReference type="InterPro" id="IPR008209">
    <property type="entry name" value="PEP_carboxykinase_GTP"/>
</dbReference>
<dbReference type="PANTHER" id="PTHR11561">
    <property type="entry name" value="PHOSPHOENOLPYRUVATE CARBOXYKINASE"/>
    <property type="match status" value="1"/>
</dbReference>
<evidence type="ECO:0000313" key="12">
    <source>
        <dbReference type="EMBL" id="PIE62600.1"/>
    </source>
</evidence>
<dbReference type="InterPro" id="IPR035077">
    <property type="entry name" value="PEP_carboxykinase_GTP_C"/>
</dbReference>